<accession>A0A4Y7SQG1</accession>
<proteinExistence type="predicted"/>
<keyword evidence="2" id="KW-1185">Reference proteome</keyword>
<dbReference type="Proteomes" id="UP000298030">
    <property type="component" value="Unassembled WGS sequence"/>
</dbReference>
<evidence type="ECO:0000313" key="1">
    <source>
        <dbReference type="EMBL" id="TEB23951.1"/>
    </source>
</evidence>
<sequence length="92" mass="10724">MRRLRCLHREPMDNTCEPINTSRLDVHRLNTPPCSSLPLVFLPLEHPHRRPVIWARRLHPVIHIRQIREESIGTFEKVGGRVEPGAMIPTTH</sequence>
<dbReference type="EMBL" id="QPFP01000072">
    <property type="protein sequence ID" value="TEB23951.1"/>
    <property type="molecule type" value="Genomic_DNA"/>
</dbReference>
<reference evidence="1 2" key="1">
    <citation type="journal article" date="2019" name="Nat. Ecol. Evol.">
        <title>Megaphylogeny resolves global patterns of mushroom evolution.</title>
        <authorList>
            <person name="Varga T."/>
            <person name="Krizsan K."/>
            <person name="Foldi C."/>
            <person name="Dima B."/>
            <person name="Sanchez-Garcia M."/>
            <person name="Sanchez-Ramirez S."/>
            <person name="Szollosi G.J."/>
            <person name="Szarkandi J.G."/>
            <person name="Papp V."/>
            <person name="Albert L."/>
            <person name="Andreopoulos W."/>
            <person name="Angelini C."/>
            <person name="Antonin V."/>
            <person name="Barry K.W."/>
            <person name="Bougher N.L."/>
            <person name="Buchanan P."/>
            <person name="Buyck B."/>
            <person name="Bense V."/>
            <person name="Catcheside P."/>
            <person name="Chovatia M."/>
            <person name="Cooper J."/>
            <person name="Damon W."/>
            <person name="Desjardin D."/>
            <person name="Finy P."/>
            <person name="Geml J."/>
            <person name="Haridas S."/>
            <person name="Hughes K."/>
            <person name="Justo A."/>
            <person name="Karasinski D."/>
            <person name="Kautmanova I."/>
            <person name="Kiss B."/>
            <person name="Kocsube S."/>
            <person name="Kotiranta H."/>
            <person name="LaButti K.M."/>
            <person name="Lechner B.E."/>
            <person name="Liimatainen K."/>
            <person name="Lipzen A."/>
            <person name="Lukacs Z."/>
            <person name="Mihaltcheva S."/>
            <person name="Morgado L.N."/>
            <person name="Niskanen T."/>
            <person name="Noordeloos M.E."/>
            <person name="Ohm R.A."/>
            <person name="Ortiz-Santana B."/>
            <person name="Ovrebo C."/>
            <person name="Racz N."/>
            <person name="Riley R."/>
            <person name="Savchenko A."/>
            <person name="Shiryaev A."/>
            <person name="Soop K."/>
            <person name="Spirin V."/>
            <person name="Szebenyi C."/>
            <person name="Tomsovsky M."/>
            <person name="Tulloss R.E."/>
            <person name="Uehling J."/>
            <person name="Grigoriev I.V."/>
            <person name="Vagvolgyi C."/>
            <person name="Papp T."/>
            <person name="Martin F.M."/>
            <person name="Miettinen O."/>
            <person name="Hibbett D.S."/>
            <person name="Nagy L.G."/>
        </authorList>
    </citation>
    <scope>NUCLEOTIDE SEQUENCE [LARGE SCALE GENOMIC DNA]</scope>
    <source>
        <strain evidence="1 2">FP101781</strain>
    </source>
</reference>
<dbReference type="AlphaFoldDB" id="A0A4Y7SQG1"/>
<name>A0A4Y7SQG1_COPMI</name>
<organism evidence="1 2">
    <name type="scientific">Coprinellus micaceus</name>
    <name type="common">Glistening ink-cap mushroom</name>
    <name type="synonym">Coprinus micaceus</name>
    <dbReference type="NCBI Taxonomy" id="71717"/>
    <lineage>
        <taxon>Eukaryota</taxon>
        <taxon>Fungi</taxon>
        <taxon>Dikarya</taxon>
        <taxon>Basidiomycota</taxon>
        <taxon>Agaricomycotina</taxon>
        <taxon>Agaricomycetes</taxon>
        <taxon>Agaricomycetidae</taxon>
        <taxon>Agaricales</taxon>
        <taxon>Agaricineae</taxon>
        <taxon>Psathyrellaceae</taxon>
        <taxon>Coprinellus</taxon>
    </lineage>
</organism>
<protein>
    <submittedName>
        <fullName evidence="1">Uncharacterized protein</fullName>
    </submittedName>
</protein>
<evidence type="ECO:0000313" key="2">
    <source>
        <dbReference type="Proteomes" id="UP000298030"/>
    </source>
</evidence>
<gene>
    <name evidence="1" type="ORF">FA13DRAFT_1396615</name>
</gene>
<comment type="caution">
    <text evidence="1">The sequence shown here is derived from an EMBL/GenBank/DDBJ whole genome shotgun (WGS) entry which is preliminary data.</text>
</comment>